<dbReference type="InParanoid" id="A0A409X3S7"/>
<name>A0A409X3S7_9AGAR</name>
<comment type="caution">
    <text evidence="2">The sequence shown here is derived from an EMBL/GenBank/DDBJ whole genome shotgun (WGS) entry which is preliminary data.</text>
</comment>
<keyword evidence="1" id="KW-0812">Transmembrane</keyword>
<evidence type="ECO:0000313" key="2">
    <source>
        <dbReference type="EMBL" id="PPQ85396.1"/>
    </source>
</evidence>
<dbReference type="Proteomes" id="UP000284842">
    <property type="component" value="Unassembled WGS sequence"/>
</dbReference>
<organism evidence="2 3">
    <name type="scientific">Panaeolus cyanescens</name>
    <dbReference type="NCBI Taxonomy" id="181874"/>
    <lineage>
        <taxon>Eukaryota</taxon>
        <taxon>Fungi</taxon>
        <taxon>Dikarya</taxon>
        <taxon>Basidiomycota</taxon>
        <taxon>Agaricomycotina</taxon>
        <taxon>Agaricomycetes</taxon>
        <taxon>Agaricomycetidae</taxon>
        <taxon>Agaricales</taxon>
        <taxon>Agaricineae</taxon>
        <taxon>Galeropsidaceae</taxon>
        <taxon>Panaeolus</taxon>
    </lineage>
</organism>
<evidence type="ECO:0000256" key="1">
    <source>
        <dbReference type="SAM" id="Phobius"/>
    </source>
</evidence>
<proteinExistence type="predicted"/>
<feature type="transmembrane region" description="Helical" evidence="1">
    <location>
        <begin position="5"/>
        <end position="28"/>
    </location>
</feature>
<keyword evidence="1" id="KW-1133">Transmembrane helix</keyword>
<dbReference type="EMBL" id="NHTK01004721">
    <property type="protein sequence ID" value="PPQ85396.1"/>
    <property type="molecule type" value="Genomic_DNA"/>
</dbReference>
<gene>
    <name evidence="2" type="ORF">CVT24_002794</name>
</gene>
<accession>A0A409X3S7</accession>
<protein>
    <submittedName>
        <fullName evidence="2">Uncharacterized protein</fullName>
    </submittedName>
</protein>
<reference evidence="2 3" key="1">
    <citation type="journal article" date="2018" name="Evol. Lett.">
        <title>Horizontal gene cluster transfer increased hallucinogenic mushroom diversity.</title>
        <authorList>
            <person name="Reynolds H.T."/>
            <person name="Vijayakumar V."/>
            <person name="Gluck-Thaler E."/>
            <person name="Korotkin H.B."/>
            <person name="Matheny P.B."/>
            <person name="Slot J.C."/>
        </authorList>
    </citation>
    <scope>NUCLEOTIDE SEQUENCE [LARGE SCALE GENOMIC DNA]</scope>
    <source>
        <strain evidence="2 3">2629</strain>
    </source>
</reference>
<keyword evidence="3" id="KW-1185">Reference proteome</keyword>
<dbReference type="AlphaFoldDB" id="A0A409X3S7"/>
<evidence type="ECO:0000313" key="3">
    <source>
        <dbReference type="Proteomes" id="UP000284842"/>
    </source>
</evidence>
<sequence>MNRSLFIIICVAAFSFVLALLSTALVWLPHPSTLPLPLLSTFIPFTSL</sequence>
<keyword evidence="1" id="KW-0472">Membrane</keyword>